<gene>
    <name evidence="1" type="ORF">E6B08_03895</name>
</gene>
<dbReference type="OrthoDB" id="8576717at2"/>
<protein>
    <submittedName>
        <fullName evidence="1">ATP-binding protein</fullName>
    </submittedName>
</protein>
<dbReference type="InterPro" id="IPR027417">
    <property type="entry name" value="P-loop_NTPase"/>
</dbReference>
<dbReference type="GO" id="GO:0005524">
    <property type="term" value="F:ATP binding"/>
    <property type="evidence" value="ECO:0007669"/>
    <property type="project" value="UniProtKB-KW"/>
</dbReference>
<accession>A0A4D6X3P3</accession>
<dbReference type="PANTHER" id="PTHR34301">
    <property type="entry name" value="DNA-BINDING PROTEIN-RELATED"/>
    <property type="match status" value="1"/>
</dbReference>
<evidence type="ECO:0000313" key="1">
    <source>
        <dbReference type="EMBL" id="QCI10604.1"/>
    </source>
</evidence>
<dbReference type="AlphaFoldDB" id="A0A4D6X3P3"/>
<keyword evidence="1" id="KW-0547">Nucleotide-binding</keyword>
<dbReference type="SUPFAM" id="SSF52540">
    <property type="entry name" value="P-loop containing nucleoside triphosphate hydrolases"/>
    <property type="match status" value="1"/>
</dbReference>
<keyword evidence="1" id="KW-0067">ATP-binding</keyword>
<reference evidence="2" key="1">
    <citation type="submission" date="2019-04" db="EMBL/GenBank/DDBJ databases">
        <title>Genome sequence of Pseudomonas putida 1290, an auxin catabolizing strain.</title>
        <authorList>
            <person name="Laird T.S."/>
            <person name="Leveau J.H.J."/>
        </authorList>
    </citation>
    <scope>NUCLEOTIDE SEQUENCE [LARGE SCALE GENOMIC DNA]</scope>
    <source>
        <strain evidence="2">1290</strain>
    </source>
</reference>
<dbReference type="Gene3D" id="3.40.50.300">
    <property type="entry name" value="P-loop containing nucleotide triphosphate hydrolases"/>
    <property type="match status" value="1"/>
</dbReference>
<dbReference type="EMBL" id="CP039371">
    <property type="protein sequence ID" value="QCI10604.1"/>
    <property type="molecule type" value="Genomic_DNA"/>
</dbReference>
<dbReference type="PANTHER" id="PTHR34301:SF8">
    <property type="entry name" value="ATPASE DOMAIN-CONTAINING PROTEIN"/>
    <property type="match status" value="1"/>
</dbReference>
<organism evidence="1 2">
    <name type="scientific">Pseudomonas putida</name>
    <name type="common">Arthrobacter siderocapsulatus</name>
    <dbReference type="NCBI Taxonomy" id="303"/>
    <lineage>
        <taxon>Bacteria</taxon>
        <taxon>Pseudomonadati</taxon>
        <taxon>Pseudomonadota</taxon>
        <taxon>Gammaproteobacteria</taxon>
        <taxon>Pseudomonadales</taxon>
        <taxon>Pseudomonadaceae</taxon>
        <taxon>Pseudomonas</taxon>
    </lineage>
</organism>
<dbReference type="Proteomes" id="UP000298551">
    <property type="component" value="Chromosome"/>
</dbReference>
<dbReference type="RefSeq" id="WP_136912820.1">
    <property type="nucleotide sequence ID" value="NZ_CP039371.1"/>
</dbReference>
<proteinExistence type="predicted"/>
<sequence>MTETVSVYHRPQLAKRIAQLILKVAVGSSASSGVFLAAPRRTGKSTFAREDLRPALEEQGALVLYADLWKDPIKDPGLVIVNTVREAVGKNEGFITRLAKSAGMEKVAVGGMNFSLDKVGLGKDIDLTAALVALSDESKKMIVLIIDEAQHAITTEDGVAALFALKAARDELNSSLHHGLRVVCTGSNRDKLAMLRNSKDQAFFGAAMVPFPTLDQDFINWICEHIDLQCQLDPSEVFQLFKDSGFRPELLGAAADLIRFDFSIDPEAIPERFAELVRAQADELNTNLRKVIHSLTPIQSAVLRVMSAKGEHYAPFEAPTMQLYAKAMEQAGIEAGDVKAEVPGVQQALIALQEKKLVWKASRGVYAVDEQVIVDMLHDDGLLEGLS</sequence>
<name>A0A4D6X3P3_PSEPU</name>
<evidence type="ECO:0000313" key="2">
    <source>
        <dbReference type="Proteomes" id="UP000298551"/>
    </source>
</evidence>